<proteinExistence type="predicted"/>
<dbReference type="CDD" id="cd12797">
    <property type="entry name" value="M23_peptidase"/>
    <property type="match status" value="1"/>
</dbReference>
<dbReference type="Gene3D" id="2.70.70.10">
    <property type="entry name" value="Glucose Permease (Domain IIA)"/>
    <property type="match status" value="1"/>
</dbReference>
<dbReference type="PANTHER" id="PTHR21666">
    <property type="entry name" value="PEPTIDASE-RELATED"/>
    <property type="match status" value="1"/>
</dbReference>
<dbReference type="Proteomes" id="UP000185736">
    <property type="component" value="Unassembled WGS sequence"/>
</dbReference>
<dbReference type="AlphaFoldDB" id="A0A1Q8I2U7"/>
<feature type="chain" id="PRO_5039149160" evidence="2">
    <location>
        <begin position="28"/>
        <end position="438"/>
    </location>
</feature>
<feature type="domain" description="M23ase beta-sheet core" evidence="3">
    <location>
        <begin position="335"/>
        <end position="432"/>
    </location>
</feature>
<evidence type="ECO:0000256" key="1">
    <source>
        <dbReference type="SAM" id="MobiDB-lite"/>
    </source>
</evidence>
<dbReference type="InterPro" id="IPR016047">
    <property type="entry name" value="M23ase_b-sheet_dom"/>
</dbReference>
<sequence>MPSRLFLRRSRLRAAVCALAAASLVFFYSGDISLADERDDAVAKQSEAQRKQQEVISSLEGVSADLGQAYISLQNAQASLSTAESQLTTAETTLAAKEREKQIASDRLTTAKNSLETVKQESEASKKTAEETSSSVAEIVVSTYQGDNSVTSWSYVLASQDVEELSQRASAVEIGSGVQEAVLSAAEVERAQNANREARQNAATTRVSTLKTEADTAEANAKAARDTAKTKRDEVAKLAAQKKSAAEALESRKSDLQSQLNQANADAAAAAARVAQIDAANRAAASAGTMPSVPASSIGADSLGSGYIGHPITGPLEVTSPFGYRVHPVTGVATGHQGVDFAASEGTPQYAAVSGVATYWNSESCGIGLDINGGIIEGHSYVITLCHLSSRSVADGQQVKRGDVVGATGSTGYATGAHVHFQVAQDGVYIDPMSLPGF</sequence>
<organism evidence="4 5">
    <name type="scientific">Actinomyces oris</name>
    <dbReference type="NCBI Taxonomy" id="544580"/>
    <lineage>
        <taxon>Bacteria</taxon>
        <taxon>Bacillati</taxon>
        <taxon>Actinomycetota</taxon>
        <taxon>Actinomycetes</taxon>
        <taxon>Actinomycetales</taxon>
        <taxon>Actinomycetaceae</taxon>
        <taxon>Actinomyces</taxon>
    </lineage>
</organism>
<dbReference type="EMBL" id="MSGO01000010">
    <property type="protein sequence ID" value="OLL15410.1"/>
    <property type="molecule type" value="Genomic_DNA"/>
</dbReference>
<dbReference type="PANTHER" id="PTHR21666:SF270">
    <property type="entry name" value="MUREIN HYDROLASE ACTIVATOR ENVC"/>
    <property type="match status" value="1"/>
</dbReference>
<feature type="compositionally biased region" description="Polar residues" evidence="1">
    <location>
        <begin position="107"/>
        <end position="117"/>
    </location>
</feature>
<feature type="region of interest" description="Disordered" evidence="1">
    <location>
        <begin position="193"/>
        <end position="232"/>
    </location>
</feature>
<feature type="compositionally biased region" description="Basic and acidic residues" evidence="1">
    <location>
        <begin position="223"/>
        <end position="232"/>
    </location>
</feature>
<dbReference type="InterPro" id="IPR011055">
    <property type="entry name" value="Dup_hybrid_motif"/>
</dbReference>
<dbReference type="Gene3D" id="6.10.250.3150">
    <property type="match status" value="1"/>
</dbReference>
<evidence type="ECO:0000313" key="5">
    <source>
        <dbReference type="Proteomes" id="UP000185736"/>
    </source>
</evidence>
<feature type="region of interest" description="Disordered" evidence="1">
    <location>
        <begin position="105"/>
        <end position="133"/>
    </location>
</feature>
<evidence type="ECO:0000259" key="3">
    <source>
        <dbReference type="Pfam" id="PF01551"/>
    </source>
</evidence>
<accession>A0A1Q8I2U7</accession>
<dbReference type="InterPro" id="IPR050570">
    <property type="entry name" value="Cell_wall_metabolism_enzyme"/>
</dbReference>
<feature type="compositionally biased region" description="Basic and acidic residues" evidence="1">
    <location>
        <begin position="118"/>
        <end position="130"/>
    </location>
</feature>
<name>A0A1Q8I2U7_9ACTO</name>
<reference evidence="4 5" key="1">
    <citation type="submission" date="2016-12" db="EMBL/GenBank/DDBJ databases">
        <title>Genomic comparison of strains in the 'Actinomyces naeslundii' group.</title>
        <authorList>
            <person name="Mughal S.R."/>
            <person name="Do T."/>
            <person name="Gilbert S.C."/>
            <person name="Witherden E.A."/>
            <person name="Didelot X."/>
            <person name="Beighton D."/>
        </authorList>
    </citation>
    <scope>NUCLEOTIDE SEQUENCE [LARGE SCALE GENOMIC DNA]</scope>
    <source>
        <strain evidence="4 5">S64C</strain>
    </source>
</reference>
<feature type="signal peptide" evidence="2">
    <location>
        <begin position="1"/>
        <end position="27"/>
    </location>
</feature>
<dbReference type="SUPFAM" id="SSF51261">
    <property type="entry name" value="Duplicated hybrid motif"/>
    <property type="match status" value="1"/>
</dbReference>
<evidence type="ECO:0000256" key="2">
    <source>
        <dbReference type="SAM" id="SignalP"/>
    </source>
</evidence>
<dbReference type="RefSeq" id="WP_075248605.1">
    <property type="nucleotide sequence ID" value="NZ_MSGO01000010.1"/>
</dbReference>
<feature type="compositionally biased region" description="Low complexity" evidence="1">
    <location>
        <begin position="193"/>
        <end position="203"/>
    </location>
</feature>
<dbReference type="GO" id="GO:0004222">
    <property type="term" value="F:metalloendopeptidase activity"/>
    <property type="evidence" value="ECO:0007669"/>
    <property type="project" value="TreeGrafter"/>
</dbReference>
<keyword evidence="2" id="KW-0732">Signal</keyword>
<gene>
    <name evidence="4" type="ORF">BKH32_03215</name>
</gene>
<protein>
    <submittedName>
        <fullName evidence="4">Peptidase M23</fullName>
    </submittedName>
</protein>
<comment type="caution">
    <text evidence="4">The sequence shown here is derived from an EMBL/GenBank/DDBJ whole genome shotgun (WGS) entry which is preliminary data.</text>
</comment>
<dbReference type="Pfam" id="PF01551">
    <property type="entry name" value="Peptidase_M23"/>
    <property type="match status" value="1"/>
</dbReference>
<evidence type="ECO:0000313" key="4">
    <source>
        <dbReference type="EMBL" id="OLL15410.1"/>
    </source>
</evidence>